<dbReference type="GO" id="GO:0019677">
    <property type="term" value="P:NAD+ catabolic process"/>
    <property type="evidence" value="ECO:0007669"/>
    <property type="project" value="TreeGrafter"/>
</dbReference>
<protein>
    <submittedName>
        <fullName evidence="6">NUDIX domain-containing protein</fullName>
    </submittedName>
</protein>
<feature type="domain" description="Nudix hydrolase" evidence="5">
    <location>
        <begin position="43"/>
        <end position="169"/>
    </location>
</feature>
<keyword evidence="3" id="KW-0378">Hydrolase</keyword>
<dbReference type="SUPFAM" id="SSF55811">
    <property type="entry name" value="Nudix"/>
    <property type="match status" value="1"/>
</dbReference>
<keyword evidence="4" id="KW-0460">Magnesium</keyword>
<keyword evidence="2" id="KW-0479">Metal-binding</keyword>
<sequence>MTRRVDQPRAKFCPNCGKPTQSVFTGGRHRDTCPECGFIQYATYSFGVGALVLRDETVLLVERGIPPIGVWTIPGGFLEQEDDVYTAVQREVYEEASLNVTPQGIVIVRNRVDANRNDMYIVMLCEALPDQQPVPDGRESTQACFVHPHDFDDMNISVFTRWVVEHYLAHRPSPMQMMTVPGYRSDAIIFGNI</sequence>
<organism evidence="6 7">
    <name type="scientific">Phototrophicus methaneseepsis</name>
    <dbReference type="NCBI Taxonomy" id="2710758"/>
    <lineage>
        <taxon>Bacteria</taxon>
        <taxon>Bacillati</taxon>
        <taxon>Chloroflexota</taxon>
        <taxon>Candidatus Thermofontia</taxon>
        <taxon>Phototrophicales</taxon>
        <taxon>Phototrophicaceae</taxon>
        <taxon>Phototrophicus</taxon>
    </lineage>
</organism>
<dbReference type="GO" id="GO:0035529">
    <property type="term" value="F:NADH pyrophosphatase activity"/>
    <property type="evidence" value="ECO:0007669"/>
    <property type="project" value="TreeGrafter"/>
</dbReference>
<reference evidence="6 7" key="1">
    <citation type="submission" date="2020-02" db="EMBL/GenBank/DDBJ databases">
        <authorList>
            <person name="Zheng R.K."/>
            <person name="Sun C.M."/>
        </authorList>
    </citation>
    <scope>NUCLEOTIDE SEQUENCE [LARGE SCALE GENOMIC DNA]</scope>
    <source>
        <strain evidence="7">rifampicinis</strain>
    </source>
</reference>
<dbReference type="GO" id="GO:0006742">
    <property type="term" value="P:NADP+ catabolic process"/>
    <property type="evidence" value="ECO:0007669"/>
    <property type="project" value="TreeGrafter"/>
</dbReference>
<dbReference type="EMBL" id="CP062983">
    <property type="protein sequence ID" value="QPC80774.1"/>
    <property type="molecule type" value="Genomic_DNA"/>
</dbReference>
<evidence type="ECO:0000313" key="6">
    <source>
        <dbReference type="EMBL" id="QPC80774.1"/>
    </source>
</evidence>
<dbReference type="InterPro" id="IPR050241">
    <property type="entry name" value="NAD-cap_RNA_hydrolase_NudC"/>
</dbReference>
<name>A0A7S8ICX6_9CHLR</name>
<accession>A0A7S8ICX6</accession>
<dbReference type="InterPro" id="IPR000086">
    <property type="entry name" value="NUDIX_hydrolase_dom"/>
</dbReference>
<dbReference type="Proteomes" id="UP000594468">
    <property type="component" value="Chromosome"/>
</dbReference>
<dbReference type="Gene3D" id="3.90.79.10">
    <property type="entry name" value="Nucleoside Triphosphate Pyrophosphohydrolase"/>
    <property type="match status" value="1"/>
</dbReference>
<dbReference type="RefSeq" id="WP_195168849.1">
    <property type="nucleotide sequence ID" value="NZ_CP062983.1"/>
</dbReference>
<evidence type="ECO:0000256" key="1">
    <source>
        <dbReference type="ARBA" id="ARBA00001946"/>
    </source>
</evidence>
<evidence type="ECO:0000256" key="3">
    <source>
        <dbReference type="ARBA" id="ARBA00022801"/>
    </source>
</evidence>
<dbReference type="InterPro" id="IPR029401">
    <property type="entry name" value="Nudix_N"/>
</dbReference>
<dbReference type="Pfam" id="PF00293">
    <property type="entry name" value="NUDIX"/>
    <property type="match status" value="1"/>
</dbReference>
<dbReference type="PANTHER" id="PTHR42904">
    <property type="entry name" value="NUDIX HYDROLASE, NUDC SUBFAMILY"/>
    <property type="match status" value="1"/>
</dbReference>
<dbReference type="KEGG" id="pmet:G4Y79_13755"/>
<dbReference type="InterPro" id="IPR015797">
    <property type="entry name" value="NUDIX_hydrolase-like_dom_sf"/>
</dbReference>
<dbReference type="GO" id="GO:0005829">
    <property type="term" value="C:cytosol"/>
    <property type="evidence" value="ECO:0007669"/>
    <property type="project" value="TreeGrafter"/>
</dbReference>
<proteinExistence type="predicted"/>
<gene>
    <name evidence="6" type="ORF">G4Y79_13755</name>
</gene>
<keyword evidence="7" id="KW-1185">Reference proteome</keyword>
<evidence type="ECO:0000256" key="2">
    <source>
        <dbReference type="ARBA" id="ARBA00022723"/>
    </source>
</evidence>
<evidence type="ECO:0000256" key="4">
    <source>
        <dbReference type="ARBA" id="ARBA00022842"/>
    </source>
</evidence>
<dbReference type="Gene3D" id="2.20.70.10">
    <property type="match status" value="1"/>
</dbReference>
<dbReference type="GO" id="GO:0046872">
    <property type="term" value="F:metal ion binding"/>
    <property type="evidence" value="ECO:0007669"/>
    <property type="project" value="UniProtKB-KW"/>
</dbReference>
<dbReference type="PROSITE" id="PS51462">
    <property type="entry name" value="NUDIX"/>
    <property type="match status" value="1"/>
</dbReference>
<dbReference type="PANTHER" id="PTHR42904:SF12">
    <property type="entry name" value="ADP-RIBOSE PYROPHOSPHATASE-RELATED"/>
    <property type="match status" value="1"/>
</dbReference>
<dbReference type="Pfam" id="PF14803">
    <property type="entry name" value="Zn_ribbon_Nudix"/>
    <property type="match status" value="1"/>
</dbReference>
<dbReference type="AlphaFoldDB" id="A0A7S8ICX6"/>
<evidence type="ECO:0000259" key="5">
    <source>
        <dbReference type="PROSITE" id="PS51462"/>
    </source>
</evidence>
<evidence type="ECO:0000313" key="7">
    <source>
        <dbReference type="Proteomes" id="UP000594468"/>
    </source>
</evidence>
<comment type="cofactor">
    <cofactor evidence="1">
        <name>Mg(2+)</name>
        <dbReference type="ChEBI" id="CHEBI:18420"/>
    </cofactor>
</comment>